<reference evidence="2 3" key="1">
    <citation type="journal article" date="2019" name="Emerg. Microbes Infect.">
        <title>Comprehensive subspecies identification of 175 nontuberculous mycobacteria species based on 7547 genomic profiles.</title>
        <authorList>
            <person name="Matsumoto Y."/>
            <person name="Kinjo T."/>
            <person name="Motooka D."/>
            <person name="Nabeya D."/>
            <person name="Jung N."/>
            <person name="Uechi K."/>
            <person name="Horii T."/>
            <person name="Iida T."/>
            <person name="Fujita J."/>
            <person name="Nakamura S."/>
        </authorList>
    </citation>
    <scope>NUCLEOTIDE SEQUENCE [LARGE SCALE GENOMIC DNA]</scope>
    <source>
        <strain evidence="2 3">JCM 13574</strain>
    </source>
</reference>
<dbReference type="AlphaFoldDB" id="A0A7I7XI49"/>
<dbReference type="Proteomes" id="UP000466517">
    <property type="component" value="Chromosome"/>
</dbReference>
<dbReference type="EMBL" id="AP022610">
    <property type="protein sequence ID" value="BBZ28860.1"/>
    <property type="molecule type" value="Genomic_DNA"/>
</dbReference>
<accession>A0A7I7XI49</accession>
<feature type="transmembrane region" description="Helical" evidence="1">
    <location>
        <begin position="86"/>
        <end position="104"/>
    </location>
</feature>
<evidence type="ECO:0000256" key="1">
    <source>
        <dbReference type="SAM" id="Phobius"/>
    </source>
</evidence>
<evidence type="ECO:0000313" key="3">
    <source>
        <dbReference type="Proteomes" id="UP000466517"/>
    </source>
</evidence>
<proteinExistence type="predicted"/>
<keyword evidence="3" id="KW-1185">Reference proteome</keyword>
<evidence type="ECO:0000313" key="2">
    <source>
        <dbReference type="EMBL" id="BBZ28860.1"/>
    </source>
</evidence>
<organism evidence="2 3">
    <name type="scientific">Mycolicibacterium madagascariense</name>
    <dbReference type="NCBI Taxonomy" id="212765"/>
    <lineage>
        <taxon>Bacteria</taxon>
        <taxon>Bacillati</taxon>
        <taxon>Actinomycetota</taxon>
        <taxon>Actinomycetes</taxon>
        <taxon>Mycobacteriales</taxon>
        <taxon>Mycobacteriaceae</taxon>
        <taxon>Mycolicibacterium</taxon>
    </lineage>
</organism>
<dbReference type="KEGG" id="mmag:MMAD_31550"/>
<gene>
    <name evidence="2" type="ORF">MMAD_31550</name>
</gene>
<keyword evidence="1" id="KW-0472">Membrane</keyword>
<evidence type="ECO:0008006" key="4">
    <source>
        <dbReference type="Google" id="ProtNLM"/>
    </source>
</evidence>
<keyword evidence="1" id="KW-1133">Transmembrane helix</keyword>
<keyword evidence="1" id="KW-0812">Transmembrane</keyword>
<sequence>MTLRRLVLAVGAVLLVAGVIALLVPVSVSGNNGNSVGCGNAVSEDLTSARSADNGTGANIPILNQLIPHSDFVGQCESAVSTRRSWSIPLAVIGALALVGSFVVPRRAVGTR</sequence>
<name>A0A7I7XI49_9MYCO</name>
<protein>
    <recommendedName>
        <fullName evidence="4">Aminopeptidase</fullName>
    </recommendedName>
</protein>
<dbReference type="RefSeq" id="WP_163738925.1">
    <property type="nucleotide sequence ID" value="NZ_AP022610.1"/>
</dbReference>